<feature type="domain" description="C2" evidence="5">
    <location>
        <begin position="62"/>
        <end position="191"/>
    </location>
</feature>
<evidence type="ECO:0000313" key="8">
    <source>
        <dbReference type="Proteomes" id="UP001165090"/>
    </source>
</evidence>
<dbReference type="Gene3D" id="2.60.40.150">
    <property type="entry name" value="C2 domain"/>
    <property type="match status" value="1"/>
</dbReference>
<comment type="subcellular location">
    <subcellularLocation>
        <location evidence="1">Membrane</location>
    </subcellularLocation>
</comment>
<dbReference type="InterPro" id="IPR031968">
    <property type="entry name" value="VASt"/>
</dbReference>
<dbReference type="InterPro" id="IPR044511">
    <property type="entry name" value="At1g03370/At5g50170-like"/>
</dbReference>
<dbReference type="Proteomes" id="UP001165090">
    <property type="component" value="Unassembled WGS sequence"/>
</dbReference>
<dbReference type="PANTHER" id="PTHR46296:SF8">
    <property type="entry name" value="OS06G0297800 PROTEIN"/>
    <property type="match status" value="1"/>
</dbReference>
<feature type="domain" description="VASt" evidence="6">
    <location>
        <begin position="503"/>
        <end position="673"/>
    </location>
</feature>
<evidence type="ECO:0000256" key="2">
    <source>
        <dbReference type="ARBA" id="ARBA00023136"/>
    </source>
</evidence>
<feature type="compositionally biased region" description="Basic and acidic residues" evidence="3">
    <location>
        <begin position="423"/>
        <end position="432"/>
    </location>
</feature>
<protein>
    <recommendedName>
        <fullName evidence="9">C2 domain-containing protein</fullName>
    </recommendedName>
</protein>
<dbReference type="InterPro" id="IPR000008">
    <property type="entry name" value="C2_dom"/>
</dbReference>
<keyword evidence="4" id="KW-0812">Transmembrane</keyword>
<gene>
    <name evidence="7" type="ORF">VaNZ11_001182</name>
</gene>
<dbReference type="PROSITE" id="PS51778">
    <property type="entry name" value="VAST"/>
    <property type="match status" value="1"/>
</dbReference>
<keyword evidence="2 4" id="KW-0472">Membrane</keyword>
<keyword evidence="4" id="KW-1133">Transmembrane helix</keyword>
<dbReference type="SUPFAM" id="SSF49562">
    <property type="entry name" value="C2 domain (Calcium/lipid-binding domain, CaLB)"/>
    <property type="match status" value="1"/>
</dbReference>
<feature type="region of interest" description="Disordered" evidence="3">
    <location>
        <begin position="348"/>
        <end position="432"/>
    </location>
</feature>
<evidence type="ECO:0000256" key="4">
    <source>
        <dbReference type="SAM" id="Phobius"/>
    </source>
</evidence>
<evidence type="ECO:0000259" key="6">
    <source>
        <dbReference type="PROSITE" id="PS51778"/>
    </source>
</evidence>
<evidence type="ECO:0000313" key="7">
    <source>
        <dbReference type="EMBL" id="GLI59325.1"/>
    </source>
</evidence>
<dbReference type="CDD" id="cd00030">
    <property type="entry name" value="C2"/>
    <property type="match status" value="1"/>
</dbReference>
<comment type="caution">
    <text evidence="7">The sequence shown here is derived from an EMBL/GenBank/DDBJ whole genome shotgun (WGS) entry which is preliminary data.</text>
</comment>
<dbReference type="InterPro" id="IPR035892">
    <property type="entry name" value="C2_domain_sf"/>
</dbReference>
<evidence type="ECO:0000259" key="5">
    <source>
        <dbReference type="PROSITE" id="PS50004"/>
    </source>
</evidence>
<name>A0ABQ5RP40_9CHLO</name>
<dbReference type="EMBL" id="BSDZ01000004">
    <property type="protein sequence ID" value="GLI59325.1"/>
    <property type="molecule type" value="Genomic_DNA"/>
</dbReference>
<accession>A0ABQ5RP40</accession>
<organism evidence="7 8">
    <name type="scientific">Volvox africanus</name>
    <dbReference type="NCBI Taxonomy" id="51714"/>
    <lineage>
        <taxon>Eukaryota</taxon>
        <taxon>Viridiplantae</taxon>
        <taxon>Chlorophyta</taxon>
        <taxon>core chlorophytes</taxon>
        <taxon>Chlorophyceae</taxon>
        <taxon>CS clade</taxon>
        <taxon>Chlamydomonadales</taxon>
        <taxon>Volvocaceae</taxon>
        <taxon>Volvox</taxon>
    </lineage>
</organism>
<dbReference type="Pfam" id="PF16016">
    <property type="entry name" value="VASt"/>
    <property type="match status" value="1"/>
</dbReference>
<proteinExistence type="predicted"/>
<feature type="compositionally biased region" description="Basic and acidic residues" evidence="3">
    <location>
        <begin position="365"/>
        <end position="378"/>
    </location>
</feature>
<dbReference type="SMART" id="SM00239">
    <property type="entry name" value="C2"/>
    <property type="match status" value="1"/>
</dbReference>
<dbReference type="PROSITE" id="PS50004">
    <property type="entry name" value="C2"/>
    <property type="match status" value="1"/>
</dbReference>
<keyword evidence="8" id="KW-1185">Reference proteome</keyword>
<reference evidence="7 8" key="1">
    <citation type="journal article" date="2023" name="IScience">
        <title>Expanded male sex-determining region conserved during the evolution of homothallism in the green alga Volvox.</title>
        <authorList>
            <person name="Yamamoto K."/>
            <person name="Matsuzaki R."/>
            <person name="Mahakham W."/>
            <person name="Heman W."/>
            <person name="Sekimoto H."/>
            <person name="Kawachi M."/>
            <person name="Minakuchi Y."/>
            <person name="Toyoda A."/>
            <person name="Nozaki H."/>
        </authorList>
    </citation>
    <scope>NUCLEOTIDE SEQUENCE [LARGE SCALE GENOMIC DNA]</scope>
    <source>
        <strain evidence="7 8">NIES-4468</strain>
    </source>
</reference>
<dbReference type="PANTHER" id="PTHR46296">
    <property type="entry name" value="BNAA05G37250D PROTEIN"/>
    <property type="match status" value="1"/>
</dbReference>
<evidence type="ECO:0000256" key="3">
    <source>
        <dbReference type="SAM" id="MobiDB-lite"/>
    </source>
</evidence>
<sequence>MPKLKVSSMTLFEKIIGRGNDPTYPSLESFTETDAIDGQSIGQLEIARQQVQDSIQQQGLQRSAPLQRSPSFSPWMDGDFFICVSVKEAIDLAPAVPVRPATCDSFVRVTLQRAVQGALPLAEAETRVISRNSFPMWEECLPFPLDHVTEDTILILRVLDKDIGHFNSFLGTVSMPIKEALSAVRKLDHETLYRRSLRDRQNSALTRGELVFGVAVVAKQEYKEMRGFMLSIQDPDTVHKSLGGHCLHVKLQCLKELSGISPSLQTPLVMEVTVCSFVVRKQLDGQLVGGELDPEGAVVIVPLGPAFKDGDTLKGKNRAQFGEVKVEILAGRTRLAKTQVPIWDVPVRPEVGVSGTPLDSDSEGEIDRDSPDRRRQSRDSNSGVLESSSRPPVPKDNPQMQSAASKTAANAAAGPAPSPQAATRRDWDGKRYSRRMERLDRSLTRAPVAVLIMQLVKAEPGESYDGGMLARSSACNLGSSGGDVFDGADVDKPEEPLAVPAFDGVQVADFVVGLGPMSLLKTIYAEGAELMKRVFDGEKVTDLKVDPWGSDPEGRAICLRSLNYVKPSPVGPVAVQSQQKIMIRQGAGFVVHQYVTPYVPSAGYCVRVFVQIVGQHVGPNKTRITAACKLEWLKSGMMVSMLKGKIEDGTPKDTRKFFDTLRSELAAKFSVTGAGGGDGAACAVAATTLGAGGGDLIAVSHITASGISSTRVQQLSSSSMVIVAGMLGGLLLVLLLLLGAMLGEQARTQRALDNVLHALEALSQQLSTVASTVAAANAQPQEYGVTAAPTR</sequence>
<evidence type="ECO:0000256" key="1">
    <source>
        <dbReference type="ARBA" id="ARBA00004370"/>
    </source>
</evidence>
<feature type="transmembrane region" description="Helical" evidence="4">
    <location>
        <begin position="720"/>
        <end position="742"/>
    </location>
</feature>
<evidence type="ECO:0008006" key="9">
    <source>
        <dbReference type="Google" id="ProtNLM"/>
    </source>
</evidence>
<dbReference type="Pfam" id="PF00168">
    <property type="entry name" value="C2"/>
    <property type="match status" value="1"/>
</dbReference>
<feature type="compositionally biased region" description="Low complexity" evidence="3">
    <location>
        <begin position="402"/>
        <end position="422"/>
    </location>
</feature>